<evidence type="ECO:0000313" key="4">
    <source>
        <dbReference type="Proteomes" id="UP000199032"/>
    </source>
</evidence>
<keyword evidence="1 3" id="KW-0328">Glycosyltransferase</keyword>
<accession>A0A0S4LM58</accession>
<protein>
    <submittedName>
        <fullName evidence="3">Putative Glycosyltransferase, family 9</fullName>
        <ecNumber evidence="3">2.4.-.-</ecNumber>
    </submittedName>
</protein>
<keyword evidence="2 3" id="KW-0808">Transferase</keyword>
<dbReference type="InterPro" id="IPR002201">
    <property type="entry name" value="Glyco_trans_9"/>
</dbReference>
<dbReference type="SUPFAM" id="SSF53756">
    <property type="entry name" value="UDP-Glycosyltransferase/glycogen phosphorylase"/>
    <property type="match status" value="1"/>
</dbReference>
<dbReference type="Gene3D" id="3.40.50.2000">
    <property type="entry name" value="Glycogen Phosphorylase B"/>
    <property type="match status" value="2"/>
</dbReference>
<dbReference type="GO" id="GO:0009244">
    <property type="term" value="P:lipopolysaccharide core region biosynthetic process"/>
    <property type="evidence" value="ECO:0007669"/>
    <property type="project" value="TreeGrafter"/>
</dbReference>
<keyword evidence="4" id="KW-1185">Reference proteome</keyword>
<dbReference type="GO" id="GO:0008713">
    <property type="term" value="F:ADP-heptose-lipopolysaccharide heptosyltransferase activity"/>
    <property type="evidence" value="ECO:0007669"/>
    <property type="project" value="TreeGrafter"/>
</dbReference>
<evidence type="ECO:0000313" key="3">
    <source>
        <dbReference type="EMBL" id="CUS37696.1"/>
    </source>
</evidence>
<name>A0A0S4LM58_9BACT</name>
<dbReference type="GO" id="GO:0005829">
    <property type="term" value="C:cytosol"/>
    <property type="evidence" value="ECO:0007669"/>
    <property type="project" value="TreeGrafter"/>
</dbReference>
<dbReference type="InterPro" id="IPR051199">
    <property type="entry name" value="LPS_LOS_Heptosyltrfase"/>
</dbReference>
<dbReference type="Proteomes" id="UP000199032">
    <property type="component" value="Unassembled WGS sequence"/>
</dbReference>
<evidence type="ECO:0000256" key="2">
    <source>
        <dbReference type="ARBA" id="ARBA00022679"/>
    </source>
</evidence>
<dbReference type="PANTHER" id="PTHR30160:SF1">
    <property type="entry name" value="LIPOPOLYSACCHARIDE 1,2-N-ACETYLGLUCOSAMINETRANSFERASE-RELATED"/>
    <property type="match status" value="1"/>
</dbReference>
<sequence>MTQRVLVIQLARLGDLVQTSPAIRALKDAHVNWTVDLLCPAHLEDIGRALPGISTVVTWDGAGWKQRALQAEKEFRPEYLVEADTDIRAIVKETYDCAFVLNQHPRAILAGALLARDSMGAISGGPLDHKLSPWATYVRSVASDKGDNRVHLADAFCGMCGVAPPKEMMPLQVLSAPLPPDLDAIRQSDEAWIGLLVGAGDSERVIPASVLVQLITACLNRLPHGRVVLLGSRHEQERAHWIQTKLSPSLLGRVWDTIGRLSLSELALVLTRCQVVIGADTGPLHLAAAVGTKVIGWYFARARLHETGPYGPHHWVWQATGGAGHAQPAIIPHRWPIDETIALLSGEQVDSVPGWSLWESHRDQWGAYYVQAGREAIAPLQREHVWTDLHLAVG</sequence>
<gene>
    <name evidence="3" type="ORF">COMA1_40204</name>
</gene>
<dbReference type="STRING" id="1742972.COMA1_40204"/>
<dbReference type="EMBL" id="CZQA01000010">
    <property type="protein sequence ID" value="CUS37696.1"/>
    <property type="molecule type" value="Genomic_DNA"/>
</dbReference>
<dbReference type="Pfam" id="PF01075">
    <property type="entry name" value="Glyco_transf_9"/>
    <property type="match status" value="1"/>
</dbReference>
<proteinExistence type="predicted"/>
<dbReference type="AlphaFoldDB" id="A0A0S4LM58"/>
<dbReference type="PANTHER" id="PTHR30160">
    <property type="entry name" value="TETRAACYLDISACCHARIDE 4'-KINASE-RELATED"/>
    <property type="match status" value="1"/>
</dbReference>
<dbReference type="CDD" id="cd03789">
    <property type="entry name" value="GT9_LPS_heptosyltransferase"/>
    <property type="match status" value="1"/>
</dbReference>
<reference evidence="3 4" key="1">
    <citation type="submission" date="2015-10" db="EMBL/GenBank/DDBJ databases">
        <authorList>
            <person name="Gilbert D.G."/>
        </authorList>
    </citation>
    <scope>NUCLEOTIDE SEQUENCE [LARGE SCALE GENOMIC DNA]</scope>
    <source>
        <strain evidence="3">COMA1</strain>
    </source>
</reference>
<organism evidence="3 4">
    <name type="scientific">Candidatus Nitrospira nitrosa</name>
    <dbReference type="NCBI Taxonomy" id="1742972"/>
    <lineage>
        <taxon>Bacteria</taxon>
        <taxon>Pseudomonadati</taxon>
        <taxon>Nitrospirota</taxon>
        <taxon>Nitrospiria</taxon>
        <taxon>Nitrospirales</taxon>
        <taxon>Nitrospiraceae</taxon>
        <taxon>Nitrospira</taxon>
    </lineage>
</organism>
<dbReference type="OrthoDB" id="5506840at2"/>
<evidence type="ECO:0000256" key="1">
    <source>
        <dbReference type="ARBA" id="ARBA00022676"/>
    </source>
</evidence>
<dbReference type="EC" id="2.4.-.-" evidence="3"/>